<accession>A0AAQ3JPS7</accession>
<protein>
    <submittedName>
        <fullName evidence="1">Uncharacterized protein</fullName>
    </submittedName>
</protein>
<proteinExistence type="predicted"/>
<reference evidence="1 2" key="1">
    <citation type="submission" date="2023-10" db="EMBL/GenBank/DDBJ databases">
        <title>Chromosome-scale genome assembly provides insights into flower coloration mechanisms of Canna indica.</title>
        <authorList>
            <person name="Li C."/>
        </authorList>
    </citation>
    <scope>NUCLEOTIDE SEQUENCE [LARGE SCALE GENOMIC DNA]</scope>
    <source>
        <tissue evidence="1">Flower</tissue>
    </source>
</reference>
<sequence length="163" mass="19126">MEAISVRGCPWRIYGSLMQNQTTFIIKSFVDEHKCCRSMKKRQATIESLANYYMECFRRNPDWKVKHMALNFQSKFFISLPRSKCYRVRTASLERLRGSMEEHYALLGPYLAELRKLLTVVGTDGNNTMFPISWVVVEGENFNSWRWFLSLLLDDLDISEGYG</sequence>
<dbReference type="Proteomes" id="UP001327560">
    <property type="component" value="Chromosome 1"/>
</dbReference>
<dbReference type="PANTHER" id="PTHR31973:SF187">
    <property type="entry name" value="MUTATOR TRANSPOSASE MUDRA PROTEIN"/>
    <property type="match status" value="1"/>
</dbReference>
<dbReference type="AlphaFoldDB" id="A0AAQ3JPS7"/>
<evidence type="ECO:0000313" key="2">
    <source>
        <dbReference type="Proteomes" id="UP001327560"/>
    </source>
</evidence>
<organism evidence="1 2">
    <name type="scientific">Canna indica</name>
    <name type="common">Indian-shot</name>
    <dbReference type="NCBI Taxonomy" id="4628"/>
    <lineage>
        <taxon>Eukaryota</taxon>
        <taxon>Viridiplantae</taxon>
        <taxon>Streptophyta</taxon>
        <taxon>Embryophyta</taxon>
        <taxon>Tracheophyta</taxon>
        <taxon>Spermatophyta</taxon>
        <taxon>Magnoliopsida</taxon>
        <taxon>Liliopsida</taxon>
        <taxon>Zingiberales</taxon>
        <taxon>Cannaceae</taxon>
        <taxon>Canna</taxon>
    </lineage>
</organism>
<name>A0AAQ3JPS7_9LILI</name>
<dbReference type="EMBL" id="CP136890">
    <property type="protein sequence ID" value="WOK92801.1"/>
    <property type="molecule type" value="Genomic_DNA"/>
</dbReference>
<gene>
    <name evidence="1" type="ORF">Cni_G01493</name>
</gene>
<keyword evidence="2" id="KW-1185">Reference proteome</keyword>
<evidence type="ECO:0000313" key="1">
    <source>
        <dbReference type="EMBL" id="WOK92801.1"/>
    </source>
</evidence>
<dbReference type="PANTHER" id="PTHR31973">
    <property type="entry name" value="POLYPROTEIN, PUTATIVE-RELATED"/>
    <property type="match status" value="1"/>
</dbReference>